<dbReference type="Gene3D" id="2.40.160.60">
    <property type="entry name" value="Outer membrane protein transport protein (OMPP1/FadL/TodX)"/>
    <property type="match status" value="1"/>
</dbReference>
<dbReference type="GO" id="GO:0015483">
    <property type="term" value="F:long-chain fatty acid transporting porin activity"/>
    <property type="evidence" value="ECO:0007669"/>
    <property type="project" value="TreeGrafter"/>
</dbReference>
<comment type="similarity">
    <text evidence="2">Belongs to the OmpP1/FadL family.</text>
</comment>
<keyword evidence="4" id="KW-0812">Transmembrane</keyword>
<keyword evidence="3" id="KW-1134">Transmembrane beta strand</keyword>
<keyword evidence="5" id="KW-0732">Signal</keyword>
<dbReference type="PANTHER" id="PTHR35093">
    <property type="entry name" value="OUTER MEMBRANE PROTEIN NMB0088-RELATED"/>
    <property type="match status" value="1"/>
</dbReference>
<dbReference type="GO" id="GO:0009279">
    <property type="term" value="C:cell outer membrane"/>
    <property type="evidence" value="ECO:0007669"/>
    <property type="project" value="UniProtKB-SubCell"/>
</dbReference>
<dbReference type="EMBL" id="CP022684">
    <property type="protein sequence ID" value="AUM12409.1"/>
    <property type="molecule type" value="Genomic_DNA"/>
</dbReference>
<organism evidence="8 9">
    <name type="scientific">Ketobacter alkanivorans</name>
    <dbReference type="NCBI Taxonomy" id="1917421"/>
    <lineage>
        <taxon>Bacteria</taxon>
        <taxon>Pseudomonadati</taxon>
        <taxon>Pseudomonadota</taxon>
        <taxon>Gammaproteobacteria</taxon>
        <taxon>Pseudomonadales</taxon>
        <taxon>Ketobacteraceae</taxon>
        <taxon>Ketobacter</taxon>
    </lineage>
</organism>
<evidence type="ECO:0000256" key="4">
    <source>
        <dbReference type="ARBA" id="ARBA00022692"/>
    </source>
</evidence>
<evidence type="ECO:0008006" key="10">
    <source>
        <dbReference type="Google" id="ProtNLM"/>
    </source>
</evidence>
<sequence>MNLLNPRAPFARVWRCVLCAFIFNYTSTVYAVVADSLTLGNAKAVSLGHAVTADPPGIDSIHFNPAGLARIKGRSLQLKMVAADFSVVMEIGDYVEPRKSQLQAMEATGLFDDGYFYDEARNATSETEGASLMLPIVGMTDLPVIIAPLGGASYAPAGKSYTVGTNVYAPMMVGFYRAEDDPGRFMGERLSLMHLTYFSPSIGVNINDQLAIGAALTFNYVGVGMDLPIRAPHAGQLFLGDLQSQCEFALNDNFIGFQDVAAELCEGERLGLYNQLAYLEFEVENGLVPGFNFGVLWSPTDWLTLGANYIASFPMDMDGDFRWTNGENWNNFLAPFLVEDGNGVSLAGQIDGLLRVFGWSFPQGVNQTEGKAQISMDMPEQYMFGASIQLSERFKLNLDYKFAGWSAWDVLEVEFSEPVDFLRLAEIIQPDLAGKTRIAFPLGLEDTWNWAVGVEYQYSDTTVLRLGIEDRPTSLPSDGLTPLLPLGSGTFYGAGIGMEFDNGAVIDFALGYMSSELDMPGGTADVGNSLDPSKLIYSPYAGSDIEVELTMYLMEFSITQKF</sequence>
<keyword evidence="7" id="KW-0998">Cell outer membrane</keyword>
<keyword evidence="9" id="KW-1185">Reference proteome</keyword>
<evidence type="ECO:0000256" key="6">
    <source>
        <dbReference type="ARBA" id="ARBA00023136"/>
    </source>
</evidence>
<proteinExistence type="inferred from homology"/>
<protein>
    <recommendedName>
        <fullName evidence="10">Aromatic hydrocarbon degradation protein</fullName>
    </recommendedName>
</protein>
<evidence type="ECO:0000313" key="8">
    <source>
        <dbReference type="EMBL" id="AUM12409.1"/>
    </source>
</evidence>
<dbReference type="RefSeq" id="WP_101893775.1">
    <property type="nucleotide sequence ID" value="NZ_CP022684.1"/>
</dbReference>
<evidence type="ECO:0000256" key="1">
    <source>
        <dbReference type="ARBA" id="ARBA00004571"/>
    </source>
</evidence>
<accession>A0A2K9LJ75</accession>
<dbReference type="PANTHER" id="PTHR35093:SF8">
    <property type="entry name" value="OUTER MEMBRANE PROTEIN NMB0088-RELATED"/>
    <property type="match status" value="1"/>
</dbReference>
<evidence type="ECO:0000256" key="3">
    <source>
        <dbReference type="ARBA" id="ARBA00022452"/>
    </source>
</evidence>
<dbReference type="OrthoDB" id="19849at2"/>
<dbReference type="AlphaFoldDB" id="A0A2K9LJ75"/>
<gene>
    <name evidence="8" type="ORF">Kalk_08260</name>
</gene>
<dbReference type="InterPro" id="IPR005017">
    <property type="entry name" value="OMPP1/FadL/TodX"/>
</dbReference>
<evidence type="ECO:0000313" key="9">
    <source>
        <dbReference type="Proteomes" id="UP000235116"/>
    </source>
</evidence>
<dbReference type="Proteomes" id="UP000235116">
    <property type="component" value="Chromosome"/>
</dbReference>
<dbReference type="Pfam" id="PF03349">
    <property type="entry name" value="Toluene_X"/>
    <property type="match status" value="1"/>
</dbReference>
<reference evidence="9" key="1">
    <citation type="submission" date="2017-08" db="EMBL/GenBank/DDBJ databases">
        <title>Direct submision.</title>
        <authorList>
            <person name="Kim S.-J."/>
            <person name="Rhee S.-K."/>
        </authorList>
    </citation>
    <scope>NUCLEOTIDE SEQUENCE [LARGE SCALE GENOMIC DNA]</scope>
    <source>
        <strain evidence="9">GI5</strain>
    </source>
</reference>
<name>A0A2K9LJ75_9GAMM</name>
<dbReference type="SUPFAM" id="SSF56935">
    <property type="entry name" value="Porins"/>
    <property type="match status" value="1"/>
</dbReference>
<evidence type="ECO:0000256" key="5">
    <source>
        <dbReference type="ARBA" id="ARBA00022729"/>
    </source>
</evidence>
<comment type="subcellular location">
    <subcellularLocation>
        <location evidence="1">Cell outer membrane</location>
        <topology evidence="1">Multi-pass membrane protein</topology>
    </subcellularLocation>
</comment>
<evidence type="ECO:0000256" key="2">
    <source>
        <dbReference type="ARBA" id="ARBA00008163"/>
    </source>
</evidence>
<evidence type="ECO:0000256" key="7">
    <source>
        <dbReference type="ARBA" id="ARBA00023237"/>
    </source>
</evidence>
<keyword evidence="6" id="KW-0472">Membrane</keyword>
<dbReference type="KEGG" id="kak:Kalk_08260"/>